<dbReference type="GO" id="GO:0008745">
    <property type="term" value="F:N-acetylmuramoyl-L-alanine amidase activity"/>
    <property type="evidence" value="ECO:0007669"/>
    <property type="project" value="UniProtKB-EC"/>
</dbReference>
<dbReference type="PANTHER" id="PTHR30417">
    <property type="entry name" value="N-ACETYLMURAMOYL-L-ALANINE AMIDASE AMID"/>
    <property type="match status" value="1"/>
</dbReference>
<dbReference type="GO" id="GO:0009253">
    <property type="term" value="P:peptidoglycan catabolic process"/>
    <property type="evidence" value="ECO:0007669"/>
    <property type="project" value="InterPro"/>
</dbReference>
<organism evidence="10">
    <name type="scientific">uncultured Caudovirales phage</name>
    <dbReference type="NCBI Taxonomy" id="2100421"/>
    <lineage>
        <taxon>Viruses</taxon>
        <taxon>Duplodnaviria</taxon>
        <taxon>Heunggongvirae</taxon>
        <taxon>Uroviricota</taxon>
        <taxon>Caudoviricetes</taxon>
        <taxon>Peduoviridae</taxon>
        <taxon>Maltschvirus</taxon>
        <taxon>Maltschvirus maltsch</taxon>
    </lineage>
</organism>
<dbReference type="Gene3D" id="3.40.80.10">
    <property type="entry name" value="Peptidoglycan recognition protein-like"/>
    <property type="match status" value="1"/>
</dbReference>
<protein>
    <recommendedName>
        <fullName evidence="2">N-acetylmuramoyl-L-alanine amidase</fullName>
        <ecNumber evidence="2">3.5.1.28</ecNumber>
    </recommendedName>
</protein>
<dbReference type="CDD" id="cd06583">
    <property type="entry name" value="PGRP"/>
    <property type="match status" value="1"/>
</dbReference>
<evidence type="ECO:0000313" key="9">
    <source>
        <dbReference type="EMBL" id="CAB4150841.1"/>
    </source>
</evidence>
<name>A0A6J5RYM2_9CAUD</name>
<dbReference type="GO" id="GO:0009254">
    <property type="term" value="P:peptidoglycan turnover"/>
    <property type="evidence" value="ECO:0007669"/>
    <property type="project" value="TreeGrafter"/>
</dbReference>
<dbReference type="GO" id="GO:0071555">
    <property type="term" value="P:cell wall organization"/>
    <property type="evidence" value="ECO:0007669"/>
    <property type="project" value="UniProtKB-KW"/>
</dbReference>
<keyword evidence="6" id="KW-0961">Cell wall biogenesis/degradation</keyword>
<dbReference type="GO" id="GO:0042742">
    <property type="term" value="P:defense response to bacterium"/>
    <property type="evidence" value="ECO:0007669"/>
    <property type="project" value="UniProtKB-KW"/>
</dbReference>
<evidence type="ECO:0000256" key="3">
    <source>
        <dbReference type="ARBA" id="ARBA00022529"/>
    </source>
</evidence>
<dbReference type="EMBL" id="LR797293">
    <property type="protein sequence ID" value="CAB4199577.1"/>
    <property type="molecule type" value="Genomic_DNA"/>
</dbReference>
<dbReference type="EC" id="3.5.1.28" evidence="2"/>
<gene>
    <name evidence="10" type="ORF">UFOVP1350_4</name>
    <name evidence="8" type="ORF">UFOVP301_33</name>
    <name evidence="9" type="ORF">UFOVP576_38</name>
</gene>
<evidence type="ECO:0000256" key="2">
    <source>
        <dbReference type="ARBA" id="ARBA00011901"/>
    </source>
</evidence>
<accession>A0A6J5RYM2</accession>
<keyword evidence="4" id="KW-0081">Bacteriolytic enzyme</keyword>
<evidence type="ECO:0000256" key="1">
    <source>
        <dbReference type="ARBA" id="ARBA00001561"/>
    </source>
</evidence>
<sequence>MKITEKHFLTGANYELIPGGAPMPVRRFLVIHFTSGATAISSINFWRSLEANGASAHIVIDRNGAVYQCRAFNKTCGHAGKSKWKGFDGLNACSIGIELANAGDNAALAKRWSKLPLVKAAHKNGGSVQEWEAYPPAQIAALEEVAKALVAHYKLDDIIGHEDCSPNRKNDPGPAFPMGKLREVCGFKGAV</sequence>
<evidence type="ECO:0000256" key="5">
    <source>
        <dbReference type="ARBA" id="ARBA00022801"/>
    </source>
</evidence>
<dbReference type="InterPro" id="IPR002502">
    <property type="entry name" value="Amidase_domain"/>
</dbReference>
<comment type="catalytic activity">
    <reaction evidence="1">
        <text>Hydrolyzes the link between N-acetylmuramoyl residues and L-amino acid residues in certain cell-wall glycopeptides.</text>
        <dbReference type="EC" id="3.5.1.28"/>
    </reaction>
</comment>
<dbReference type="PANTHER" id="PTHR30417:SF1">
    <property type="entry name" value="N-ACETYLMURAMOYL-L-ALANINE AMIDASE AMID"/>
    <property type="match status" value="1"/>
</dbReference>
<dbReference type="InterPro" id="IPR051206">
    <property type="entry name" value="NAMLAA_amidase_2"/>
</dbReference>
<dbReference type="EMBL" id="LR796308">
    <property type="protein sequence ID" value="CAB4135924.1"/>
    <property type="molecule type" value="Genomic_DNA"/>
</dbReference>
<keyword evidence="3" id="KW-0929">Antimicrobial</keyword>
<evidence type="ECO:0000259" key="7">
    <source>
        <dbReference type="SMART" id="SM00644"/>
    </source>
</evidence>
<evidence type="ECO:0000256" key="4">
    <source>
        <dbReference type="ARBA" id="ARBA00022638"/>
    </source>
</evidence>
<evidence type="ECO:0000313" key="10">
    <source>
        <dbReference type="EMBL" id="CAB4199577.1"/>
    </source>
</evidence>
<keyword evidence="5" id="KW-0378">Hydrolase</keyword>
<dbReference type="GO" id="GO:0001897">
    <property type="term" value="P:symbiont-mediated cytolysis of host cell"/>
    <property type="evidence" value="ECO:0007669"/>
    <property type="project" value="UniProtKB-ARBA"/>
</dbReference>
<dbReference type="Pfam" id="PF01510">
    <property type="entry name" value="Amidase_2"/>
    <property type="match status" value="1"/>
</dbReference>
<evidence type="ECO:0000256" key="6">
    <source>
        <dbReference type="ARBA" id="ARBA00023316"/>
    </source>
</evidence>
<dbReference type="SMART" id="SM00644">
    <property type="entry name" value="Ami_2"/>
    <property type="match status" value="1"/>
</dbReference>
<dbReference type="EMBL" id="LR796550">
    <property type="protein sequence ID" value="CAB4150841.1"/>
    <property type="molecule type" value="Genomic_DNA"/>
</dbReference>
<dbReference type="InterPro" id="IPR036505">
    <property type="entry name" value="Amidase/PGRP_sf"/>
</dbReference>
<proteinExistence type="predicted"/>
<reference evidence="10" key="1">
    <citation type="submission" date="2020-05" db="EMBL/GenBank/DDBJ databases">
        <authorList>
            <person name="Chiriac C."/>
            <person name="Salcher M."/>
            <person name="Ghai R."/>
            <person name="Kavagutti S V."/>
        </authorList>
    </citation>
    <scope>NUCLEOTIDE SEQUENCE</scope>
</reference>
<dbReference type="SUPFAM" id="SSF55846">
    <property type="entry name" value="N-acetylmuramoyl-L-alanine amidase-like"/>
    <property type="match status" value="1"/>
</dbReference>
<evidence type="ECO:0000313" key="8">
    <source>
        <dbReference type="EMBL" id="CAB4135924.1"/>
    </source>
</evidence>
<feature type="domain" description="N-acetylmuramoyl-L-alanine amidase" evidence="7">
    <location>
        <begin position="15"/>
        <end position="173"/>
    </location>
</feature>